<dbReference type="GO" id="GO:0035243">
    <property type="term" value="F:protein-arginine omega-N symmetric methyltransferase activity"/>
    <property type="evidence" value="ECO:0007669"/>
    <property type="project" value="TreeGrafter"/>
</dbReference>
<sequence>MTPLGRHIAALIASEGPISVARYVALCLGDPRHGYYMTRDPFGAEGDFVTAPEVSQMFGELIGLWCADVWTRMGGPSPVRLVECGPGRGTLMADAVRAAKALPPFRGALDVHLVETSPVLRDRQRTTLATAGVPVTWHERLQTVPSGPALVIANEFFDALPIRQFVRTPDGWRERLVGLSPEGTLGFGLAPEPEPTLAGAQGASGAVLEIAEESAGVMRQLAGRLAAQGGAALAIDYGHLRTAPGDTLQAVRRHRFVDPLAEPGEADLTAHVDFAALGRVAAQAGAAVHGPVTQGDFLRALGLDARAAVLKRKVSPEGATAIDAAVHRLAGGGEGMGELFKVIAVADPRLGPLPGFDSPAGTD</sequence>
<dbReference type="Pfam" id="PF02636">
    <property type="entry name" value="Methyltransf_28"/>
    <property type="match status" value="1"/>
</dbReference>
<keyword evidence="2 3" id="KW-0808">Transferase</keyword>
<dbReference type="AlphaFoldDB" id="A0A2T1HYQ9"/>
<dbReference type="InterPro" id="IPR003788">
    <property type="entry name" value="NDUFAF7"/>
</dbReference>
<organism evidence="3 4">
    <name type="scientific">Alsobacter soli</name>
    <dbReference type="NCBI Taxonomy" id="2109933"/>
    <lineage>
        <taxon>Bacteria</taxon>
        <taxon>Pseudomonadati</taxon>
        <taxon>Pseudomonadota</taxon>
        <taxon>Alphaproteobacteria</taxon>
        <taxon>Hyphomicrobiales</taxon>
        <taxon>Alsobacteraceae</taxon>
        <taxon>Alsobacter</taxon>
    </lineage>
</organism>
<evidence type="ECO:0000256" key="1">
    <source>
        <dbReference type="ARBA" id="ARBA00022603"/>
    </source>
</evidence>
<gene>
    <name evidence="3" type="ORF">SLNSH_00080</name>
</gene>
<proteinExistence type="predicted"/>
<accession>A0A2T1HYQ9</accession>
<comment type="caution">
    <text evidence="3">The sequence shown here is derived from an EMBL/GenBank/DDBJ whole genome shotgun (WGS) entry which is preliminary data.</text>
</comment>
<dbReference type="InterPro" id="IPR038375">
    <property type="entry name" value="NDUFAF7_sf"/>
</dbReference>
<keyword evidence="1 3" id="KW-0489">Methyltransferase</keyword>
<dbReference type="InterPro" id="IPR029063">
    <property type="entry name" value="SAM-dependent_MTases_sf"/>
</dbReference>
<protein>
    <submittedName>
        <fullName evidence="3">Methyltransferase</fullName>
    </submittedName>
</protein>
<evidence type="ECO:0000256" key="2">
    <source>
        <dbReference type="ARBA" id="ARBA00022679"/>
    </source>
</evidence>
<dbReference type="PANTHER" id="PTHR12049:SF7">
    <property type="entry name" value="PROTEIN ARGININE METHYLTRANSFERASE NDUFAF7, MITOCHONDRIAL"/>
    <property type="match status" value="1"/>
</dbReference>
<dbReference type="RefSeq" id="WP_106334612.1">
    <property type="nucleotide sequence ID" value="NZ_PVZS01000001.1"/>
</dbReference>
<dbReference type="Gene3D" id="3.40.50.12710">
    <property type="match status" value="1"/>
</dbReference>
<dbReference type="GO" id="GO:0032259">
    <property type="term" value="P:methylation"/>
    <property type="evidence" value="ECO:0007669"/>
    <property type="project" value="UniProtKB-KW"/>
</dbReference>
<evidence type="ECO:0000313" key="3">
    <source>
        <dbReference type="EMBL" id="PSC06827.1"/>
    </source>
</evidence>
<reference evidence="4" key="1">
    <citation type="submission" date="2018-03" db="EMBL/GenBank/DDBJ databases">
        <authorList>
            <person name="Sun L."/>
            <person name="Liu H."/>
            <person name="Chen W."/>
            <person name="Huang K."/>
            <person name="Liu W."/>
            <person name="Gao X."/>
        </authorList>
    </citation>
    <scope>NUCLEOTIDE SEQUENCE [LARGE SCALE GENOMIC DNA]</scope>
    <source>
        <strain evidence="4">SH9</strain>
    </source>
</reference>
<keyword evidence="4" id="KW-1185">Reference proteome</keyword>
<dbReference type="OrthoDB" id="9794208at2"/>
<dbReference type="Proteomes" id="UP000239772">
    <property type="component" value="Unassembled WGS sequence"/>
</dbReference>
<dbReference type="PANTHER" id="PTHR12049">
    <property type="entry name" value="PROTEIN ARGININE METHYLTRANSFERASE NDUFAF7, MITOCHONDRIAL"/>
    <property type="match status" value="1"/>
</dbReference>
<evidence type="ECO:0000313" key="4">
    <source>
        <dbReference type="Proteomes" id="UP000239772"/>
    </source>
</evidence>
<dbReference type="EMBL" id="PVZS01000001">
    <property type="protein sequence ID" value="PSC06827.1"/>
    <property type="molecule type" value="Genomic_DNA"/>
</dbReference>
<name>A0A2T1HYQ9_9HYPH</name>
<dbReference type="SUPFAM" id="SSF53335">
    <property type="entry name" value="S-adenosyl-L-methionine-dependent methyltransferases"/>
    <property type="match status" value="1"/>
</dbReference>